<keyword evidence="1" id="KW-0812">Transmembrane</keyword>
<dbReference type="EMBL" id="SLWK01000002">
    <property type="protein sequence ID" value="TCO09847.1"/>
    <property type="molecule type" value="Genomic_DNA"/>
</dbReference>
<evidence type="ECO:0000313" key="3">
    <source>
        <dbReference type="Proteomes" id="UP000295221"/>
    </source>
</evidence>
<gene>
    <name evidence="2" type="ORF">EV194_102276</name>
</gene>
<evidence type="ECO:0000313" key="2">
    <source>
        <dbReference type="EMBL" id="TCO09847.1"/>
    </source>
</evidence>
<reference evidence="2 3" key="1">
    <citation type="submission" date="2019-03" db="EMBL/GenBank/DDBJ databases">
        <title>Genomic Encyclopedia of Type Strains, Phase IV (KMG-IV): sequencing the most valuable type-strain genomes for metagenomic binning, comparative biology and taxonomic classification.</title>
        <authorList>
            <person name="Goeker M."/>
        </authorList>
    </citation>
    <scope>NUCLEOTIDE SEQUENCE [LARGE SCALE GENOMIC DNA]</scope>
    <source>
        <strain evidence="2 3">DSM 24179</strain>
    </source>
</reference>
<name>A0A4R2GM88_9BACT</name>
<feature type="transmembrane region" description="Helical" evidence="1">
    <location>
        <begin position="38"/>
        <end position="55"/>
    </location>
</feature>
<dbReference type="OrthoDB" id="4960523at2"/>
<accession>A0A4R2GM88</accession>
<dbReference type="Proteomes" id="UP000295221">
    <property type="component" value="Unassembled WGS sequence"/>
</dbReference>
<dbReference type="Pfam" id="PF11335">
    <property type="entry name" value="DUF3137"/>
    <property type="match status" value="1"/>
</dbReference>
<protein>
    <submittedName>
        <fullName evidence="2">Uncharacterized protein DUF3137</fullName>
    </submittedName>
</protein>
<proteinExistence type="predicted"/>
<dbReference type="AlphaFoldDB" id="A0A4R2GM88"/>
<keyword evidence="3" id="KW-1185">Reference proteome</keyword>
<dbReference type="InterPro" id="IPR021484">
    <property type="entry name" value="DUF3137"/>
</dbReference>
<keyword evidence="1" id="KW-1133">Transmembrane helix</keyword>
<comment type="caution">
    <text evidence="2">The sequence shown here is derived from an EMBL/GenBank/DDBJ whole genome shotgun (WGS) entry which is preliminary data.</text>
</comment>
<sequence length="327" mass="38192">MDNAYNPREVNLGALYNEKIEPHLVELKGERRKYQQELFRIVLSVIGLVIFILMYSKSGSGLFLVPVIGAIALIIVFGIKASRKMKSYRSAFKEKVVVRIVKTINPDWSYHADGMISESVYRTSDIFRRSFDKYRGDDLVRGTLDKTDFECSELHTQYREVTTDSKGRTRTRWVTIFKGLFFHADFNKEFHGKTYVSPDFAERFLGRIGRKFQKISGPAPLVVLENVEFEKEFVVHATDQIEARYILTPTIMEAMVNIRRKYNCNVHFSFIGSRVYCALSMRKDLFEPKLFGSIVDLHEIENMYHLFRVNEVIIHELNLNTRIWTKD</sequence>
<organism evidence="2 3">
    <name type="scientific">Natronoflexus pectinivorans</name>
    <dbReference type="NCBI Taxonomy" id="682526"/>
    <lineage>
        <taxon>Bacteria</taxon>
        <taxon>Pseudomonadati</taxon>
        <taxon>Bacteroidota</taxon>
        <taxon>Bacteroidia</taxon>
        <taxon>Marinilabiliales</taxon>
        <taxon>Marinilabiliaceae</taxon>
        <taxon>Natronoflexus</taxon>
    </lineage>
</organism>
<feature type="transmembrane region" description="Helical" evidence="1">
    <location>
        <begin position="61"/>
        <end position="79"/>
    </location>
</feature>
<keyword evidence="1" id="KW-0472">Membrane</keyword>
<evidence type="ECO:0000256" key="1">
    <source>
        <dbReference type="SAM" id="Phobius"/>
    </source>
</evidence>
<dbReference type="RefSeq" id="WP_132432672.1">
    <property type="nucleotide sequence ID" value="NZ_SLWK01000002.1"/>
</dbReference>